<reference evidence="5" key="1">
    <citation type="submission" date="2016-10" db="EMBL/GenBank/DDBJ databases">
        <authorList>
            <person name="Varghese N."/>
            <person name="Submissions S."/>
        </authorList>
    </citation>
    <scope>NUCLEOTIDE SEQUENCE [LARGE SCALE GENOMIC DNA]</scope>
    <source>
        <strain evidence="5">NLAE-zl-G277</strain>
    </source>
</reference>
<dbReference type="EMBL" id="FOIM01000021">
    <property type="protein sequence ID" value="SET95750.1"/>
    <property type="molecule type" value="Genomic_DNA"/>
</dbReference>
<dbReference type="SUPFAM" id="SSF56300">
    <property type="entry name" value="Metallo-dependent phosphatases"/>
    <property type="match status" value="1"/>
</dbReference>
<evidence type="ECO:0000313" key="5">
    <source>
        <dbReference type="Proteomes" id="UP000198508"/>
    </source>
</evidence>
<gene>
    <name evidence="4" type="ORF">SAMN05216313_12150</name>
</gene>
<dbReference type="PANTHER" id="PTHR31302">
    <property type="entry name" value="TRANSMEMBRANE PROTEIN WITH METALLOPHOSPHOESTERASE DOMAIN-RELATED"/>
    <property type="match status" value="1"/>
</dbReference>
<dbReference type="Pfam" id="PF00149">
    <property type="entry name" value="Metallophos"/>
    <property type="match status" value="1"/>
</dbReference>
<dbReference type="GO" id="GO:0016020">
    <property type="term" value="C:membrane"/>
    <property type="evidence" value="ECO:0007669"/>
    <property type="project" value="GOC"/>
</dbReference>
<evidence type="ECO:0000313" key="4">
    <source>
        <dbReference type="EMBL" id="SET95750.1"/>
    </source>
</evidence>
<dbReference type="InterPro" id="IPR051158">
    <property type="entry name" value="Metallophosphoesterase_sf"/>
</dbReference>
<keyword evidence="2" id="KW-0378">Hydrolase</keyword>
<dbReference type="RefSeq" id="WP_092367032.1">
    <property type="nucleotide sequence ID" value="NZ_FOIM01000021.1"/>
</dbReference>
<dbReference type="PANTHER" id="PTHR31302:SF31">
    <property type="entry name" value="PHOSPHODIESTERASE YAEI"/>
    <property type="match status" value="1"/>
</dbReference>
<dbReference type="Proteomes" id="UP000198508">
    <property type="component" value="Unassembled WGS sequence"/>
</dbReference>
<dbReference type="GO" id="GO:0009245">
    <property type="term" value="P:lipid A biosynthetic process"/>
    <property type="evidence" value="ECO:0007669"/>
    <property type="project" value="TreeGrafter"/>
</dbReference>
<evidence type="ECO:0000256" key="1">
    <source>
        <dbReference type="ARBA" id="ARBA00022723"/>
    </source>
</evidence>
<dbReference type="AlphaFoldDB" id="A0A1I0IFM6"/>
<keyword evidence="1" id="KW-0479">Metal-binding</keyword>
<proteinExistence type="predicted"/>
<name>A0A1I0IFM6_9FIRM</name>
<dbReference type="InterPro" id="IPR029052">
    <property type="entry name" value="Metallo-depent_PP-like"/>
</dbReference>
<dbReference type="STRING" id="460384.SAMN05216313_12150"/>
<feature type="domain" description="Calcineurin-like phosphoesterase" evidence="3">
    <location>
        <begin position="32"/>
        <end position="206"/>
    </location>
</feature>
<sequence length="269" mass="30503">MKRTSWRTTAFSRAPVVRIYNEYPDQITQPVKIALVTDLHSTRYGRRQEVLVRALRKYDPDLILLAGDIVDDQVPLVGTREFLAGIGMLPSPRCFYVTGNHEQRTGNLDAIKKMFTSHGVTVLSGETRTVNIRGQLLEIGGVDDPTVFTPNRFVRRIPRQWERQLADCRDGLAGERYSILLTHRPELTRYYRESGFDLVVAGHAHGGQVRIPVLGRGLLAPHQGLFPRYAGGRYRLGRVTMIVSRGLCLNRLPRIFNPPELVMIHLLPD</sequence>
<accession>A0A1I0IFM6</accession>
<dbReference type="Gene3D" id="3.60.21.10">
    <property type="match status" value="1"/>
</dbReference>
<dbReference type="GO" id="GO:0008758">
    <property type="term" value="F:UDP-2,3-diacylglucosamine hydrolase activity"/>
    <property type="evidence" value="ECO:0007669"/>
    <property type="project" value="TreeGrafter"/>
</dbReference>
<protein>
    <recommendedName>
        <fullName evidence="3">Calcineurin-like phosphoesterase domain-containing protein</fullName>
    </recommendedName>
</protein>
<organism evidence="4 5">
    <name type="scientific">Enterocloster lavalensis</name>
    <dbReference type="NCBI Taxonomy" id="460384"/>
    <lineage>
        <taxon>Bacteria</taxon>
        <taxon>Bacillati</taxon>
        <taxon>Bacillota</taxon>
        <taxon>Clostridia</taxon>
        <taxon>Lachnospirales</taxon>
        <taxon>Lachnospiraceae</taxon>
        <taxon>Enterocloster</taxon>
    </lineage>
</organism>
<keyword evidence="5" id="KW-1185">Reference proteome</keyword>
<evidence type="ECO:0000259" key="3">
    <source>
        <dbReference type="Pfam" id="PF00149"/>
    </source>
</evidence>
<dbReference type="InterPro" id="IPR004843">
    <property type="entry name" value="Calcineurin-like_PHP"/>
</dbReference>
<dbReference type="GO" id="GO:0046872">
    <property type="term" value="F:metal ion binding"/>
    <property type="evidence" value="ECO:0007669"/>
    <property type="project" value="UniProtKB-KW"/>
</dbReference>
<evidence type="ECO:0000256" key="2">
    <source>
        <dbReference type="ARBA" id="ARBA00022801"/>
    </source>
</evidence>